<keyword evidence="3" id="KW-1185">Reference proteome</keyword>
<dbReference type="RefSeq" id="WP_160905478.1">
    <property type="nucleotide sequence ID" value="NZ_WVHS01000001.1"/>
</dbReference>
<dbReference type="AlphaFoldDB" id="A0A7K1XU19"/>
<reference evidence="2 3" key="1">
    <citation type="submission" date="2019-11" db="EMBL/GenBank/DDBJ databases">
        <title>Pedobacter sp. HMF7056 Genome sequencing and assembly.</title>
        <authorList>
            <person name="Kang H."/>
            <person name="Kim H."/>
            <person name="Joh K."/>
        </authorList>
    </citation>
    <scope>NUCLEOTIDE SEQUENCE [LARGE SCALE GENOMIC DNA]</scope>
    <source>
        <strain evidence="2 3">HMF7056</strain>
    </source>
</reference>
<dbReference type="EMBL" id="WVHS01000001">
    <property type="protein sequence ID" value="MXV14511.1"/>
    <property type="molecule type" value="Genomic_DNA"/>
</dbReference>
<evidence type="ECO:0000313" key="3">
    <source>
        <dbReference type="Proteomes" id="UP000451233"/>
    </source>
</evidence>
<organism evidence="2 3">
    <name type="scientific">Hufsiella ginkgonis</name>
    <dbReference type="NCBI Taxonomy" id="2695274"/>
    <lineage>
        <taxon>Bacteria</taxon>
        <taxon>Pseudomonadati</taxon>
        <taxon>Bacteroidota</taxon>
        <taxon>Sphingobacteriia</taxon>
        <taxon>Sphingobacteriales</taxon>
        <taxon>Sphingobacteriaceae</taxon>
        <taxon>Hufsiella</taxon>
    </lineage>
</organism>
<sequence length="131" mass="15056">MKKTFACLLLSLSLTAFTCSKQTYRSMLKGRWNLYDQKGGFRIQPHPMPVLALEFSGERYKKYLDDRLLDSGTWTIPEEQLSGDTLRGKILLKNPTGEENHRIRAIGKDAFVLDEDAPAYDGIAYYYRKAK</sequence>
<feature type="chain" id="PRO_5029733029" description="Lipocalin-like domain-containing protein" evidence="1">
    <location>
        <begin position="19"/>
        <end position="131"/>
    </location>
</feature>
<evidence type="ECO:0000256" key="1">
    <source>
        <dbReference type="SAM" id="SignalP"/>
    </source>
</evidence>
<dbReference type="Proteomes" id="UP000451233">
    <property type="component" value="Unassembled WGS sequence"/>
</dbReference>
<keyword evidence="1" id="KW-0732">Signal</keyword>
<comment type="caution">
    <text evidence="2">The sequence shown here is derived from an EMBL/GenBank/DDBJ whole genome shotgun (WGS) entry which is preliminary data.</text>
</comment>
<evidence type="ECO:0000313" key="2">
    <source>
        <dbReference type="EMBL" id="MXV14511.1"/>
    </source>
</evidence>
<gene>
    <name evidence="2" type="ORF">GS398_04310</name>
</gene>
<feature type="signal peptide" evidence="1">
    <location>
        <begin position="1"/>
        <end position="18"/>
    </location>
</feature>
<evidence type="ECO:0008006" key="4">
    <source>
        <dbReference type="Google" id="ProtNLM"/>
    </source>
</evidence>
<name>A0A7K1XU19_9SPHI</name>
<accession>A0A7K1XU19</accession>
<protein>
    <recommendedName>
        <fullName evidence="4">Lipocalin-like domain-containing protein</fullName>
    </recommendedName>
</protein>
<proteinExistence type="predicted"/>